<dbReference type="Pfam" id="PF21033">
    <property type="entry name" value="RMD1-3"/>
    <property type="match status" value="1"/>
</dbReference>
<dbReference type="PANTHER" id="PTHR16056:SF16">
    <property type="entry name" value="REGULATOR OF MICROTUBULE DYNAMICS PROTEIN 1"/>
    <property type="match status" value="1"/>
</dbReference>
<feature type="region of interest" description="Disordered" evidence="9">
    <location>
        <begin position="58"/>
        <end position="92"/>
    </location>
</feature>
<accession>A0A0T6B4Y9</accession>
<proteinExistence type="predicted"/>
<sequence length="355" mass="40626">MPPTYPWQIVGATILGVIGAATVLMIEHFRQERRRHVMNQDLDRLSRQLSRMRLELDQLRETQQKHDQKGKKNRKRKVSLMSTTTTSTEDYRSANDLDSSEQEFYDLSDDDIVLTSVRTIGTSLEEIDKNLDCGKIEIISETLVIINNMIDDDPNRVDLSWRAAKAYYNIAMLCEDSADKQETIKKGIDVCLNALKVNPNVPELHKWYAILIGSRADFQSMKDRISDGHLFKKHIDIAIELSPSDPSLHHLLGRFAYEVAGLKWYERKAAAALFGEPPSATYQDALDHFFKAEDLSKSAWKENKMLIGKCLIANGDYKDGITWLIKAKNITCKDEVEKRFDSEIQTLLTKYSSYS</sequence>
<dbReference type="InterPro" id="IPR011990">
    <property type="entry name" value="TPR-like_helical_dom_sf"/>
</dbReference>
<feature type="transmembrane region" description="Helical" evidence="10">
    <location>
        <begin position="6"/>
        <end position="26"/>
    </location>
</feature>
<dbReference type="GO" id="GO:0097431">
    <property type="term" value="C:mitotic spindle pole"/>
    <property type="evidence" value="ECO:0007669"/>
    <property type="project" value="TreeGrafter"/>
</dbReference>
<comment type="subunit">
    <text evidence="2">Interacts with microtubules.</text>
</comment>
<evidence type="ECO:0000256" key="2">
    <source>
        <dbReference type="ARBA" id="ARBA00011375"/>
    </source>
</evidence>
<keyword evidence="12" id="KW-1185">Reference proteome</keyword>
<dbReference type="SUPFAM" id="SSF48452">
    <property type="entry name" value="TPR-like"/>
    <property type="match status" value="1"/>
</dbReference>
<evidence type="ECO:0000256" key="4">
    <source>
        <dbReference type="ARBA" id="ARBA00022737"/>
    </source>
</evidence>
<evidence type="ECO:0000256" key="6">
    <source>
        <dbReference type="ARBA" id="ARBA00023212"/>
    </source>
</evidence>
<protein>
    <recommendedName>
        <fullName evidence="7">Regulator of microtubule dynamics protein 1</fullName>
    </recommendedName>
    <alternativeName>
        <fullName evidence="8">Protein FAM82B</fullName>
    </alternativeName>
</protein>
<evidence type="ECO:0000256" key="7">
    <source>
        <dbReference type="ARBA" id="ARBA00039966"/>
    </source>
</evidence>
<evidence type="ECO:0000256" key="1">
    <source>
        <dbReference type="ARBA" id="ARBA00004245"/>
    </source>
</evidence>
<evidence type="ECO:0000313" key="12">
    <source>
        <dbReference type="Proteomes" id="UP000051574"/>
    </source>
</evidence>
<feature type="compositionally biased region" description="Basic and acidic residues" evidence="9">
    <location>
        <begin position="58"/>
        <end position="67"/>
    </location>
</feature>
<evidence type="ECO:0000256" key="5">
    <source>
        <dbReference type="ARBA" id="ARBA00022803"/>
    </source>
</evidence>
<dbReference type="EMBL" id="LJIG01015991">
    <property type="protein sequence ID" value="KRT81943.1"/>
    <property type="molecule type" value="Genomic_DNA"/>
</dbReference>
<dbReference type="InterPro" id="IPR049039">
    <property type="entry name" value="RMD1-3_a_helical_rpt"/>
</dbReference>
<gene>
    <name evidence="11" type="ORF">AMK59_5254</name>
</gene>
<keyword evidence="10" id="KW-1133">Transmembrane helix</keyword>
<keyword evidence="3" id="KW-0963">Cytoplasm</keyword>
<feature type="compositionally biased region" description="Basic residues" evidence="9">
    <location>
        <begin position="68"/>
        <end position="78"/>
    </location>
</feature>
<keyword evidence="4" id="KW-0677">Repeat</keyword>
<dbReference type="GO" id="GO:0008017">
    <property type="term" value="F:microtubule binding"/>
    <property type="evidence" value="ECO:0007669"/>
    <property type="project" value="TreeGrafter"/>
</dbReference>
<reference evidence="11 12" key="1">
    <citation type="submission" date="2015-09" db="EMBL/GenBank/DDBJ databases">
        <title>Draft genome of the scarab beetle Oryctes borbonicus.</title>
        <authorList>
            <person name="Meyer J.M."/>
            <person name="Markov G.V."/>
            <person name="Baskaran P."/>
            <person name="Herrmann M."/>
            <person name="Sommer R.J."/>
            <person name="Roedelsperger C."/>
        </authorList>
    </citation>
    <scope>NUCLEOTIDE SEQUENCE [LARGE SCALE GENOMIC DNA]</scope>
    <source>
        <strain evidence="11">OB123</strain>
        <tissue evidence="11">Whole animal</tissue>
    </source>
</reference>
<dbReference type="Gene3D" id="1.25.40.10">
    <property type="entry name" value="Tetratricopeptide repeat domain"/>
    <property type="match status" value="1"/>
</dbReference>
<comment type="caution">
    <text evidence="11">The sequence shown here is derived from an EMBL/GenBank/DDBJ whole genome shotgun (WGS) entry which is preliminary data.</text>
</comment>
<keyword evidence="6" id="KW-0206">Cytoskeleton</keyword>
<dbReference type="PANTHER" id="PTHR16056">
    <property type="entry name" value="REGULATOR OF MICROTUBULE DYNAMICS PROTEIN"/>
    <property type="match status" value="1"/>
</dbReference>
<dbReference type="GO" id="GO:0005739">
    <property type="term" value="C:mitochondrion"/>
    <property type="evidence" value="ECO:0007669"/>
    <property type="project" value="TreeGrafter"/>
</dbReference>
<evidence type="ECO:0000313" key="11">
    <source>
        <dbReference type="EMBL" id="KRT81943.1"/>
    </source>
</evidence>
<dbReference type="OrthoDB" id="512473at2759"/>
<evidence type="ECO:0000256" key="9">
    <source>
        <dbReference type="SAM" id="MobiDB-lite"/>
    </source>
</evidence>
<organism evidence="11 12">
    <name type="scientific">Oryctes borbonicus</name>
    <dbReference type="NCBI Taxonomy" id="1629725"/>
    <lineage>
        <taxon>Eukaryota</taxon>
        <taxon>Metazoa</taxon>
        <taxon>Ecdysozoa</taxon>
        <taxon>Arthropoda</taxon>
        <taxon>Hexapoda</taxon>
        <taxon>Insecta</taxon>
        <taxon>Pterygota</taxon>
        <taxon>Neoptera</taxon>
        <taxon>Endopterygota</taxon>
        <taxon>Coleoptera</taxon>
        <taxon>Polyphaga</taxon>
        <taxon>Scarabaeiformia</taxon>
        <taxon>Scarabaeidae</taxon>
        <taxon>Dynastinae</taxon>
        <taxon>Oryctes</taxon>
    </lineage>
</organism>
<name>A0A0T6B4Y9_9SCAR</name>
<evidence type="ECO:0000256" key="8">
    <source>
        <dbReference type="ARBA" id="ARBA00041958"/>
    </source>
</evidence>
<evidence type="ECO:0000256" key="3">
    <source>
        <dbReference type="ARBA" id="ARBA00022490"/>
    </source>
</evidence>
<dbReference type="GO" id="GO:0005876">
    <property type="term" value="C:spindle microtubule"/>
    <property type="evidence" value="ECO:0007669"/>
    <property type="project" value="TreeGrafter"/>
</dbReference>
<keyword evidence="10" id="KW-0812">Transmembrane</keyword>
<dbReference type="AlphaFoldDB" id="A0A0T6B4Y9"/>
<dbReference type="Proteomes" id="UP000051574">
    <property type="component" value="Unassembled WGS sequence"/>
</dbReference>
<comment type="subcellular location">
    <subcellularLocation>
        <location evidence="1">Cytoplasm</location>
        <location evidence="1">Cytoskeleton</location>
    </subcellularLocation>
</comment>
<keyword evidence="10" id="KW-0472">Membrane</keyword>
<evidence type="ECO:0000256" key="10">
    <source>
        <dbReference type="SAM" id="Phobius"/>
    </source>
</evidence>
<keyword evidence="5" id="KW-0802">TPR repeat</keyword>